<evidence type="ECO:0000313" key="5">
    <source>
        <dbReference type="EMBL" id="JAA60896.1"/>
    </source>
</evidence>
<reference evidence="5" key="1">
    <citation type="submission" date="2012-11" db="EMBL/GenBank/DDBJ databases">
        <authorList>
            <person name="Lucero-Rivera Y.E."/>
            <person name="Tovar-Ramirez D."/>
        </authorList>
    </citation>
    <scope>NUCLEOTIDE SEQUENCE</scope>
    <source>
        <tissue evidence="5">Salivary gland</tissue>
    </source>
</reference>
<organism evidence="5">
    <name type="scientific">Rhipicephalus pulchellus</name>
    <name type="common">Yellow backed tick</name>
    <name type="synonym">Dermacentor pulchellus</name>
    <dbReference type="NCBI Taxonomy" id="72859"/>
    <lineage>
        <taxon>Eukaryota</taxon>
        <taxon>Metazoa</taxon>
        <taxon>Ecdysozoa</taxon>
        <taxon>Arthropoda</taxon>
        <taxon>Chelicerata</taxon>
        <taxon>Arachnida</taxon>
        <taxon>Acari</taxon>
        <taxon>Parasitiformes</taxon>
        <taxon>Ixodida</taxon>
        <taxon>Ixodoidea</taxon>
        <taxon>Ixodidae</taxon>
        <taxon>Rhipicephalinae</taxon>
        <taxon>Rhipicephalus</taxon>
        <taxon>Rhipicephalus</taxon>
    </lineage>
</organism>
<proteinExistence type="evidence at transcript level"/>
<dbReference type="GO" id="GO:0005576">
    <property type="term" value="C:extracellular region"/>
    <property type="evidence" value="ECO:0007669"/>
    <property type="project" value="UniProtKB-SubCell"/>
</dbReference>
<accession>L7M9A3</accession>
<protein>
    <submittedName>
        <fullName evidence="5">Putative 8.9 kDa family member</fullName>
    </submittedName>
</protein>
<name>L7M9A3_RHIPC</name>
<feature type="signal peptide" evidence="3">
    <location>
        <begin position="1"/>
        <end position="17"/>
    </location>
</feature>
<dbReference type="SMART" id="SM01318">
    <property type="entry name" value="SVWC"/>
    <property type="match status" value="1"/>
</dbReference>
<dbReference type="InterPro" id="IPR029277">
    <property type="entry name" value="SVWC_dom"/>
</dbReference>
<reference evidence="5" key="2">
    <citation type="journal article" date="2015" name="J. Proteomics">
        <title>Sexual differences in the sialomes of the zebra tick, Rhipicephalus pulchellus.</title>
        <authorList>
            <person name="Tan A.W."/>
            <person name="Francischetti I.M."/>
            <person name="Slovak M."/>
            <person name="Kini R.M."/>
            <person name="Ribeiro J.M."/>
        </authorList>
    </citation>
    <scope>NUCLEOTIDE SEQUENCE</scope>
    <source>
        <tissue evidence="5">Salivary gland</tissue>
    </source>
</reference>
<dbReference type="AlphaFoldDB" id="L7M9A3"/>
<keyword evidence="2" id="KW-0964">Secreted</keyword>
<dbReference type="EMBL" id="GACK01004138">
    <property type="protein sequence ID" value="JAA60896.1"/>
    <property type="molecule type" value="mRNA"/>
</dbReference>
<evidence type="ECO:0000259" key="4">
    <source>
        <dbReference type="SMART" id="SM01318"/>
    </source>
</evidence>
<keyword evidence="3" id="KW-0732">Signal</keyword>
<evidence type="ECO:0000256" key="2">
    <source>
        <dbReference type="ARBA" id="ARBA00022525"/>
    </source>
</evidence>
<feature type="chain" id="PRO_5003981762" evidence="3">
    <location>
        <begin position="18"/>
        <end position="87"/>
    </location>
</feature>
<evidence type="ECO:0000256" key="1">
    <source>
        <dbReference type="ARBA" id="ARBA00004613"/>
    </source>
</evidence>
<evidence type="ECO:0000256" key="3">
    <source>
        <dbReference type="SAM" id="SignalP"/>
    </source>
</evidence>
<comment type="subcellular location">
    <subcellularLocation>
        <location evidence="1">Secreted</location>
    </subcellularLocation>
</comment>
<feature type="domain" description="Single" evidence="4">
    <location>
        <begin position="25"/>
        <end position="87"/>
    </location>
</feature>
<sequence length="87" mass="10072">MSASLCVLLLLMSTCTASIHRFDTCHYNGTTLPTGRVKYFHETCEKGWCSFGYGIVHRCDNKKPRPYCHLERVKGNFPRCCRWVHVC</sequence>